<dbReference type="Proteomes" id="UP001524642">
    <property type="component" value="Unassembled WGS sequence"/>
</dbReference>
<dbReference type="Pfam" id="PF09374">
    <property type="entry name" value="PG_binding_3"/>
    <property type="match status" value="1"/>
</dbReference>
<evidence type="ECO:0000313" key="2">
    <source>
        <dbReference type="EMBL" id="MCR0981777.1"/>
    </source>
</evidence>
<dbReference type="InterPro" id="IPR018537">
    <property type="entry name" value="Peptidoglycan-bd_3"/>
</dbReference>
<sequence>MLDGACGTMTRAALASLIQRRGKADANRVLVAMVTAQQSVRYLEITEANPTQEDFAWGWQLNRVAGLI</sequence>
<accession>A0ABT1X105</accession>
<evidence type="ECO:0000259" key="1">
    <source>
        <dbReference type="Pfam" id="PF09374"/>
    </source>
</evidence>
<dbReference type="EMBL" id="JANJOU010000003">
    <property type="protein sequence ID" value="MCR0981777.1"/>
    <property type="molecule type" value="Genomic_DNA"/>
</dbReference>
<dbReference type="RefSeq" id="WP_257715439.1">
    <property type="nucleotide sequence ID" value="NZ_JANJOU010000003.1"/>
</dbReference>
<comment type="caution">
    <text evidence="2">The sequence shown here is derived from an EMBL/GenBank/DDBJ whole genome shotgun (WGS) entry which is preliminary data.</text>
</comment>
<feature type="domain" description="Peptidoglycan binding" evidence="1">
    <location>
        <begin position="3"/>
        <end position="63"/>
    </location>
</feature>
<dbReference type="SUPFAM" id="SSF53955">
    <property type="entry name" value="Lysozyme-like"/>
    <property type="match status" value="1"/>
</dbReference>
<keyword evidence="3" id="KW-1185">Reference proteome</keyword>
<dbReference type="InterPro" id="IPR023346">
    <property type="entry name" value="Lysozyme-like_dom_sf"/>
</dbReference>
<organism evidence="2 3">
    <name type="scientific">Roseomonas populi</name>
    <dbReference type="NCBI Taxonomy" id="3121582"/>
    <lineage>
        <taxon>Bacteria</taxon>
        <taxon>Pseudomonadati</taxon>
        <taxon>Pseudomonadota</taxon>
        <taxon>Alphaproteobacteria</taxon>
        <taxon>Acetobacterales</taxon>
        <taxon>Roseomonadaceae</taxon>
        <taxon>Roseomonas</taxon>
    </lineage>
</organism>
<reference evidence="2 3" key="1">
    <citation type="submission" date="2022-06" db="EMBL/GenBank/DDBJ databases">
        <title>Roseomonas CN29.</title>
        <authorList>
            <person name="Cheng Y."/>
            <person name="He X."/>
        </authorList>
    </citation>
    <scope>NUCLEOTIDE SEQUENCE [LARGE SCALE GENOMIC DNA]</scope>
    <source>
        <strain evidence="2 3">CN29</strain>
    </source>
</reference>
<gene>
    <name evidence="2" type="ORF">NRP21_06920</name>
</gene>
<proteinExistence type="predicted"/>
<dbReference type="Gene3D" id="1.20.141.10">
    <property type="entry name" value="Chitosanase, subunit A, domain 1"/>
    <property type="match status" value="1"/>
</dbReference>
<evidence type="ECO:0000313" key="3">
    <source>
        <dbReference type="Proteomes" id="UP001524642"/>
    </source>
</evidence>
<protein>
    <recommendedName>
        <fullName evidence="1">Peptidoglycan binding domain-containing protein</fullName>
    </recommendedName>
</protein>
<name>A0ABT1X105_9PROT</name>